<keyword evidence="8" id="KW-1185">Reference proteome</keyword>
<dbReference type="EMBL" id="CAJC01000057">
    <property type="protein sequence ID" value="CCI52166.1"/>
    <property type="molecule type" value="Genomic_DNA"/>
</dbReference>
<dbReference type="AlphaFoldDB" id="A0A077M4H2"/>
<comment type="subcellular location">
    <subcellularLocation>
        <location evidence="1">Cell membrane</location>
        <topology evidence="1">Multi-pass membrane protein</topology>
    </subcellularLocation>
</comment>
<feature type="transmembrane region" description="Helical" evidence="6">
    <location>
        <begin position="94"/>
        <end position="114"/>
    </location>
</feature>
<gene>
    <name evidence="7" type="ORF">BN13_150027</name>
</gene>
<feature type="transmembrane region" description="Helical" evidence="6">
    <location>
        <begin position="180"/>
        <end position="202"/>
    </location>
</feature>
<evidence type="ECO:0000256" key="5">
    <source>
        <dbReference type="ARBA" id="ARBA00023136"/>
    </source>
</evidence>
<evidence type="ECO:0000256" key="1">
    <source>
        <dbReference type="ARBA" id="ARBA00004651"/>
    </source>
</evidence>
<sequence>MLWARFQRSDIWRAWKRYGDARGGLLAGGVTYFAFFSLFPAIALGFTIFGLVLRDQPDLLAEVQSAIEKQLPGFVKTDANPDGLIPLTIPTGTTLSLTAAVGVAGLLWAGLGWLSALRDGIRAIFGVQGAPGNFVMSKLRDLAVLATLGLGVVLAAMTNAVTSAVAGAVADWIGLGDQPWVITIAGLLVSFVANGLLVALMLRILSGVELPWIATRNGALFGGVALTFLQTFGSRLIAGTMDNKLFASIALVVGLLAFLNFIARAMLLSAAWAANDIDAINDALVSTSAGEEAKLQEGPATREAAAAEWTDRAPSRLPQDAAARAALGLPTLDQRAADRASIASGAVLGAAATALAGLAAAAVRPRRRRRMPRG</sequence>
<evidence type="ECO:0000256" key="4">
    <source>
        <dbReference type="ARBA" id="ARBA00022989"/>
    </source>
</evidence>
<organism evidence="7 8">
    <name type="scientific">Nostocoides jenkinsii Ben 74</name>
    <dbReference type="NCBI Taxonomy" id="1193518"/>
    <lineage>
        <taxon>Bacteria</taxon>
        <taxon>Bacillati</taxon>
        <taxon>Actinomycetota</taxon>
        <taxon>Actinomycetes</taxon>
        <taxon>Micrococcales</taxon>
        <taxon>Intrasporangiaceae</taxon>
        <taxon>Nostocoides</taxon>
    </lineage>
</organism>
<dbReference type="PANTHER" id="PTHR30213:SF1">
    <property type="entry name" value="INNER MEMBRANE PROTEIN YHJD"/>
    <property type="match status" value="1"/>
</dbReference>
<evidence type="ECO:0000313" key="8">
    <source>
        <dbReference type="Proteomes" id="UP000035720"/>
    </source>
</evidence>
<keyword evidence="2" id="KW-1003">Cell membrane</keyword>
<dbReference type="GO" id="GO:0005886">
    <property type="term" value="C:plasma membrane"/>
    <property type="evidence" value="ECO:0007669"/>
    <property type="project" value="UniProtKB-SubCell"/>
</dbReference>
<keyword evidence="3 6" id="KW-0812">Transmembrane</keyword>
<accession>A0A077M4H2</accession>
<evidence type="ECO:0000256" key="2">
    <source>
        <dbReference type="ARBA" id="ARBA00022475"/>
    </source>
</evidence>
<keyword evidence="5 6" id="KW-0472">Membrane</keyword>
<dbReference type="Pfam" id="PF03631">
    <property type="entry name" value="Virul_fac_BrkB"/>
    <property type="match status" value="1"/>
</dbReference>
<evidence type="ECO:0000256" key="6">
    <source>
        <dbReference type="SAM" id="Phobius"/>
    </source>
</evidence>
<feature type="transmembrane region" description="Helical" evidence="6">
    <location>
        <begin position="142"/>
        <end position="168"/>
    </location>
</feature>
<dbReference type="STRING" id="1193518.BN13_150027"/>
<reference evidence="7 8" key="1">
    <citation type="journal article" date="2013" name="ISME J.">
        <title>A metabolic model for members of the genus Tetrasphaera involved in enhanced biological phosphorus removal.</title>
        <authorList>
            <person name="Kristiansen R."/>
            <person name="Nguyen H.T.T."/>
            <person name="Saunders A.M."/>
            <person name="Nielsen J.L."/>
            <person name="Wimmer R."/>
            <person name="Le V.Q."/>
            <person name="McIlroy S.J."/>
            <person name="Petrovski S."/>
            <person name="Seviour R.J."/>
            <person name="Calteau A."/>
            <person name="Nielsen K.L."/>
            <person name="Nielsen P.H."/>
        </authorList>
    </citation>
    <scope>NUCLEOTIDE SEQUENCE [LARGE SCALE GENOMIC DNA]</scope>
    <source>
        <strain evidence="7 8">Ben 74</strain>
    </source>
</reference>
<keyword evidence="4 6" id="KW-1133">Transmembrane helix</keyword>
<dbReference type="PANTHER" id="PTHR30213">
    <property type="entry name" value="INNER MEMBRANE PROTEIN YHJD"/>
    <property type="match status" value="1"/>
</dbReference>
<feature type="transmembrane region" description="Helical" evidence="6">
    <location>
        <begin position="245"/>
        <end position="263"/>
    </location>
</feature>
<evidence type="ECO:0000313" key="7">
    <source>
        <dbReference type="EMBL" id="CCI52166.1"/>
    </source>
</evidence>
<dbReference type="InterPro" id="IPR017039">
    <property type="entry name" value="Virul_fac_BrkB"/>
</dbReference>
<evidence type="ECO:0000256" key="3">
    <source>
        <dbReference type="ARBA" id="ARBA00022692"/>
    </source>
</evidence>
<dbReference type="Proteomes" id="UP000035720">
    <property type="component" value="Unassembled WGS sequence"/>
</dbReference>
<name>A0A077M4H2_9MICO</name>
<feature type="transmembrane region" description="Helical" evidence="6">
    <location>
        <begin position="342"/>
        <end position="363"/>
    </location>
</feature>
<protein>
    <submittedName>
        <fullName evidence="7">Membrane protein ribonuclease BN-like family protein</fullName>
    </submittedName>
</protein>
<proteinExistence type="predicted"/>
<feature type="transmembrane region" description="Helical" evidence="6">
    <location>
        <begin position="25"/>
        <end position="53"/>
    </location>
</feature>
<comment type="caution">
    <text evidence="7">The sequence shown here is derived from an EMBL/GenBank/DDBJ whole genome shotgun (WGS) entry which is preliminary data.</text>
</comment>